<dbReference type="InterPro" id="IPR036388">
    <property type="entry name" value="WH-like_DNA-bd_sf"/>
</dbReference>
<dbReference type="GO" id="GO:0006950">
    <property type="term" value="P:response to stress"/>
    <property type="evidence" value="ECO:0007669"/>
    <property type="project" value="TreeGrafter"/>
</dbReference>
<dbReference type="SUPFAM" id="SSF46785">
    <property type="entry name" value="Winged helix' DNA-binding domain"/>
    <property type="match status" value="1"/>
</dbReference>
<dbReference type="Proteomes" id="UP000002215">
    <property type="component" value="Chromosome"/>
</dbReference>
<proteinExistence type="predicted"/>
<dbReference type="GO" id="GO:0003700">
    <property type="term" value="F:DNA-binding transcription factor activity"/>
    <property type="evidence" value="ECO:0007669"/>
    <property type="project" value="InterPro"/>
</dbReference>
<dbReference type="RefSeq" id="WP_012792199.1">
    <property type="nucleotide sequence ID" value="NC_013132.1"/>
</dbReference>
<name>A0A979GWW9_CHIPD</name>
<dbReference type="PANTHER" id="PTHR33164">
    <property type="entry name" value="TRANSCRIPTIONAL REGULATOR, MARR FAMILY"/>
    <property type="match status" value="1"/>
</dbReference>
<dbReference type="InterPro" id="IPR000835">
    <property type="entry name" value="HTH_MarR-typ"/>
</dbReference>
<organism evidence="2 3">
    <name type="scientific">Chitinophaga pinensis (strain ATCC 43595 / DSM 2588 / LMG 13176 / NBRC 15968 / NCIMB 11800 / UQM 2034)</name>
    <dbReference type="NCBI Taxonomy" id="485918"/>
    <lineage>
        <taxon>Bacteria</taxon>
        <taxon>Pseudomonadati</taxon>
        <taxon>Bacteroidota</taxon>
        <taxon>Chitinophagia</taxon>
        <taxon>Chitinophagales</taxon>
        <taxon>Chitinophagaceae</taxon>
        <taxon>Chitinophaga</taxon>
    </lineage>
</organism>
<protein>
    <submittedName>
        <fullName evidence="2">Transcriptional regulator, MarR family</fullName>
    </submittedName>
</protein>
<dbReference type="KEGG" id="cpi:Cpin_4590"/>
<dbReference type="Pfam" id="PF12802">
    <property type="entry name" value="MarR_2"/>
    <property type="match status" value="1"/>
</dbReference>
<evidence type="ECO:0000259" key="1">
    <source>
        <dbReference type="PROSITE" id="PS50995"/>
    </source>
</evidence>
<sequence length="156" mass="18182">MNIIDESGILAISTRLQRLSDQLRKDGALIYKAFNIDFEPKWFPVIYTLHHKPEISVVELAAEIGYAHPSTISLLKELEKEKLIESKKDAHDERKRLLRLSTKGKALVTRMQPVWQAMTEALKELTDTQHNLMKAIDEVEEQFTMKGFYERVKRKM</sequence>
<dbReference type="EMBL" id="CP001699">
    <property type="protein sequence ID" value="ACU62031.1"/>
    <property type="molecule type" value="Genomic_DNA"/>
</dbReference>
<reference evidence="2 3" key="2">
    <citation type="journal article" date="2010" name="Stand. Genomic Sci.">
        <title>Complete genome sequence of Chitinophaga pinensis type strain (UQM 2034).</title>
        <authorList>
            <person name="Glavina Del Rio T."/>
            <person name="Abt B."/>
            <person name="Spring S."/>
            <person name="Lapidus A."/>
            <person name="Nolan M."/>
            <person name="Tice H."/>
            <person name="Copeland A."/>
            <person name="Cheng J.F."/>
            <person name="Chen F."/>
            <person name="Bruce D."/>
            <person name="Goodwin L."/>
            <person name="Pitluck S."/>
            <person name="Ivanova N."/>
            <person name="Mavromatis K."/>
            <person name="Mikhailova N."/>
            <person name="Pati A."/>
            <person name="Chen A."/>
            <person name="Palaniappan K."/>
            <person name="Land M."/>
            <person name="Hauser L."/>
            <person name="Chang Y.J."/>
            <person name="Jeffries C.D."/>
            <person name="Chain P."/>
            <person name="Saunders E."/>
            <person name="Detter J.C."/>
            <person name="Brettin T."/>
            <person name="Rohde M."/>
            <person name="Goker M."/>
            <person name="Bristow J."/>
            <person name="Eisen J.A."/>
            <person name="Markowitz V."/>
            <person name="Hugenholtz P."/>
            <person name="Kyrpides N.C."/>
            <person name="Klenk H.P."/>
            <person name="Lucas S."/>
        </authorList>
    </citation>
    <scope>NUCLEOTIDE SEQUENCE [LARGE SCALE GENOMIC DNA]</scope>
    <source>
        <strain evidence="3">ATCC 43595 / DSM 2588 / LMG 13176 / NBRC 15968 / NCIMB 11800 / UQM 2034</strain>
    </source>
</reference>
<dbReference type="PROSITE" id="PS50995">
    <property type="entry name" value="HTH_MARR_2"/>
    <property type="match status" value="1"/>
</dbReference>
<evidence type="ECO:0000313" key="2">
    <source>
        <dbReference type="EMBL" id="ACU62031.1"/>
    </source>
</evidence>
<accession>A0A979GWW9</accession>
<dbReference type="OrthoDB" id="759747at2"/>
<evidence type="ECO:0000313" key="3">
    <source>
        <dbReference type="Proteomes" id="UP000002215"/>
    </source>
</evidence>
<feature type="domain" description="HTH marR-type" evidence="1">
    <location>
        <begin position="9"/>
        <end position="154"/>
    </location>
</feature>
<dbReference type="InterPro" id="IPR039422">
    <property type="entry name" value="MarR/SlyA-like"/>
</dbReference>
<dbReference type="PANTHER" id="PTHR33164:SF43">
    <property type="entry name" value="HTH-TYPE TRANSCRIPTIONAL REPRESSOR YETL"/>
    <property type="match status" value="1"/>
</dbReference>
<dbReference type="SMART" id="SM00347">
    <property type="entry name" value="HTH_MARR"/>
    <property type="match status" value="1"/>
</dbReference>
<dbReference type="AlphaFoldDB" id="A0A979GWW9"/>
<dbReference type="InterPro" id="IPR036390">
    <property type="entry name" value="WH_DNA-bd_sf"/>
</dbReference>
<reference evidence="3" key="1">
    <citation type="submission" date="2009-08" db="EMBL/GenBank/DDBJ databases">
        <title>The complete genome of Chitinophaga pinensis DSM 2588.</title>
        <authorList>
            <consortium name="US DOE Joint Genome Institute (JGI-PGF)"/>
            <person name="Lucas S."/>
            <person name="Copeland A."/>
            <person name="Lapidus A."/>
            <person name="Glavina del Rio T."/>
            <person name="Dalin E."/>
            <person name="Tice H."/>
            <person name="Bruce D."/>
            <person name="Goodwin L."/>
            <person name="Pitluck S."/>
            <person name="Kyrpides N."/>
            <person name="Mavromatis K."/>
            <person name="Ivanova N."/>
            <person name="Mikhailova N."/>
            <person name="Sims D."/>
            <person name="Meinche L."/>
            <person name="Brettin T."/>
            <person name="Detter J.C."/>
            <person name="Han C."/>
            <person name="Larimer F."/>
            <person name="Land M."/>
            <person name="Hauser L."/>
            <person name="Markowitz V."/>
            <person name="Cheng J.-F."/>
            <person name="Hugenholtz P."/>
            <person name="Woyke T."/>
            <person name="Wu D."/>
            <person name="Spring S."/>
            <person name="Klenk H.-P."/>
            <person name="Eisen J.A."/>
        </authorList>
    </citation>
    <scope>NUCLEOTIDE SEQUENCE [LARGE SCALE GENOMIC DNA]</scope>
    <source>
        <strain evidence="3">ATCC 43595 / DSM 2588 / LMG 13176 / NBRC 15968 / NCIMB 11800 / UQM 2034</strain>
    </source>
</reference>
<gene>
    <name evidence="2" type="ordered locus">Cpin_4590</name>
</gene>
<dbReference type="Gene3D" id="1.10.10.10">
    <property type="entry name" value="Winged helix-like DNA-binding domain superfamily/Winged helix DNA-binding domain"/>
    <property type="match status" value="1"/>
</dbReference>